<evidence type="ECO:0000313" key="6">
    <source>
        <dbReference type="EMBL" id="BAK36171.1"/>
    </source>
</evidence>
<name>F5XLA5_MICPN</name>
<evidence type="ECO:0000256" key="2">
    <source>
        <dbReference type="ARBA" id="ARBA00022679"/>
    </source>
</evidence>
<dbReference type="STRING" id="1032480.MLP_31570"/>
<dbReference type="Pfam" id="PF03109">
    <property type="entry name" value="ABC1"/>
    <property type="match status" value="1"/>
</dbReference>
<reference evidence="6 7" key="1">
    <citation type="submission" date="2011-05" db="EMBL/GenBank/DDBJ databases">
        <title>Whole genome sequence of Microlunatus phosphovorus NM-1.</title>
        <authorList>
            <person name="Hosoyama A."/>
            <person name="Sasaki K."/>
            <person name="Harada T."/>
            <person name="Igarashi R."/>
            <person name="Kawakoshi A."/>
            <person name="Sasagawa M."/>
            <person name="Fukada J."/>
            <person name="Nakamura S."/>
            <person name="Katano Y."/>
            <person name="Hanada S."/>
            <person name="Kamagata Y."/>
            <person name="Nakamura N."/>
            <person name="Yamazaki S."/>
            <person name="Fujita N."/>
        </authorList>
    </citation>
    <scope>NUCLEOTIDE SEQUENCE [LARGE SCALE GENOMIC DNA]</scope>
    <source>
        <strain evidence="7">ATCC 700054 / DSM 10555 / JCM 9379 / NBRC 101784 / NCIMB 13414 / VKM Ac-1990 / NM-1</strain>
    </source>
</reference>
<evidence type="ECO:0000256" key="1">
    <source>
        <dbReference type="ARBA" id="ARBA00009670"/>
    </source>
</evidence>
<dbReference type="GO" id="GO:0016740">
    <property type="term" value="F:transferase activity"/>
    <property type="evidence" value="ECO:0007669"/>
    <property type="project" value="UniProtKB-KW"/>
</dbReference>
<dbReference type="GO" id="GO:0005524">
    <property type="term" value="F:ATP binding"/>
    <property type="evidence" value="ECO:0007669"/>
    <property type="project" value="UniProtKB-KW"/>
</dbReference>
<gene>
    <name evidence="6" type="ordered locus">MLP_31570</name>
</gene>
<dbReference type="PANTHER" id="PTHR43851:SF3">
    <property type="entry name" value="COENZYME Q8"/>
    <property type="match status" value="1"/>
</dbReference>
<feature type="domain" description="ABC1 atypical kinase-like" evidence="5">
    <location>
        <begin position="97"/>
        <end position="332"/>
    </location>
</feature>
<dbReference type="PANTHER" id="PTHR43851">
    <property type="match status" value="1"/>
</dbReference>
<dbReference type="eggNOG" id="COG0661">
    <property type="taxonomic scope" value="Bacteria"/>
</dbReference>
<dbReference type="Proteomes" id="UP000007947">
    <property type="component" value="Chromosome"/>
</dbReference>
<accession>F5XLA5</accession>
<proteinExistence type="inferred from homology"/>
<evidence type="ECO:0000256" key="4">
    <source>
        <dbReference type="ARBA" id="ARBA00022840"/>
    </source>
</evidence>
<keyword evidence="4" id="KW-0067">ATP-binding</keyword>
<dbReference type="SUPFAM" id="SSF56112">
    <property type="entry name" value="Protein kinase-like (PK-like)"/>
    <property type="match status" value="1"/>
</dbReference>
<keyword evidence="2" id="KW-0808">Transferase</keyword>
<dbReference type="OrthoDB" id="9795390at2"/>
<evidence type="ECO:0000256" key="3">
    <source>
        <dbReference type="ARBA" id="ARBA00022741"/>
    </source>
</evidence>
<dbReference type="CDD" id="cd13970">
    <property type="entry name" value="ABC1_ADCK3"/>
    <property type="match status" value="1"/>
</dbReference>
<dbReference type="InterPro" id="IPR034646">
    <property type="entry name" value="ADCK3_dom"/>
</dbReference>
<dbReference type="InterPro" id="IPR051409">
    <property type="entry name" value="Atypical_kinase_ADCK"/>
</dbReference>
<dbReference type="AlphaFoldDB" id="F5XLA5"/>
<dbReference type="RefSeq" id="WP_013864035.1">
    <property type="nucleotide sequence ID" value="NC_015635.1"/>
</dbReference>
<comment type="similarity">
    <text evidence="1">Belongs to the protein kinase superfamily. ADCK protein kinase family.</text>
</comment>
<dbReference type="InterPro" id="IPR011009">
    <property type="entry name" value="Kinase-like_dom_sf"/>
</dbReference>
<evidence type="ECO:0000313" key="7">
    <source>
        <dbReference type="Proteomes" id="UP000007947"/>
    </source>
</evidence>
<evidence type="ECO:0000259" key="5">
    <source>
        <dbReference type="Pfam" id="PF03109"/>
    </source>
</evidence>
<protein>
    <recommendedName>
        <fullName evidence="5">ABC1 atypical kinase-like domain-containing protein</fullName>
    </recommendedName>
</protein>
<organism evidence="6 7">
    <name type="scientific">Microlunatus phosphovorus (strain ATCC 700054 / DSM 10555 / JCM 9379 / NBRC 101784 / NCIMB 13414 / VKM Ac-1990 / NM-1)</name>
    <dbReference type="NCBI Taxonomy" id="1032480"/>
    <lineage>
        <taxon>Bacteria</taxon>
        <taxon>Bacillati</taxon>
        <taxon>Actinomycetota</taxon>
        <taxon>Actinomycetes</taxon>
        <taxon>Propionibacteriales</taxon>
        <taxon>Propionibacteriaceae</taxon>
        <taxon>Microlunatus</taxon>
    </lineage>
</organism>
<dbReference type="KEGG" id="mph:MLP_31570"/>
<sequence>MSDTDDSLARSTFRRGARLASLPLGFAGRATLGLGKRLGGSSPEAVNAELQERAAEQLFKVLGELKGGAMKFGQTLSLFEAVLPEDVAGPYREHLTRLQDSAPPMPTSRVHAVLAREFGARWRSELIELDPRPAAAASIGQVHRGVWRDGRQVAVKVQYPGADQALRSDLRQLGRLSKVIAPLAGGMDVKPLVEEMTERISEELDYLLEAEHQQQAAAGFVGHPEFVVPAVLAATPRVLVSEWIEGRPLSTVRDDPAEQRNAIGLTYVRFLFAGPATVGLLHADPHPGNFKVLPDGRLGVVDFGLVARMPAGLPEAVGRILRIAELGDAEQVHQGLKAEGFVGDDVSAHDLMEYLAPFVEPAAVEEFQFSREWMRDQFRRVRDVQGAGGVGLRINLPPSYLLIHRVWLGGLAVLSQLGVKAAFGKVLEEFLPAYAR</sequence>
<dbReference type="EMBL" id="AP012204">
    <property type="protein sequence ID" value="BAK36171.1"/>
    <property type="molecule type" value="Genomic_DNA"/>
</dbReference>
<keyword evidence="3" id="KW-0547">Nucleotide-binding</keyword>
<dbReference type="HOGENOM" id="CLU_006533_9_3_11"/>
<keyword evidence="7" id="KW-1185">Reference proteome</keyword>
<dbReference type="InterPro" id="IPR004147">
    <property type="entry name" value="ABC1_dom"/>
</dbReference>